<evidence type="ECO:0000313" key="3">
    <source>
        <dbReference type="Proteomes" id="UP000243924"/>
    </source>
</evidence>
<organism evidence="2 3">
    <name type="scientific">Halopseudomonas salegens</name>
    <dbReference type="NCBI Taxonomy" id="1434072"/>
    <lineage>
        <taxon>Bacteria</taxon>
        <taxon>Pseudomonadati</taxon>
        <taxon>Pseudomonadota</taxon>
        <taxon>Gammaproteobacteria</taxon>
        <taxon>Pseudomonadales</taxon>
        <taxon>Pseudomonadaceae</taxon>
        <taxon>Halopseudomonas</taxon>
    </lineage>
</organism>
<name>A0A1H2GKG7_9GAMM</name>
<proteinExistence type="predicted"/>
<accession>A0A1H2GKG7</accession>
<dbReference type="PANTHER" id="PTHR38690:SF1">
    <property type="entry name" value="PROTEASE"/>
    <property type="match status" value="1"/>
</dbReference>
<gene>
    <name evidence="2" type="ORF">SAMN05216210_2375</name>
</gene>
<keyword evidence="3" id="KW-1185">Reference proteome</keyword>
<dbReference type="PANTHER" id="PTHR38690">
    <property type="entry name" value="PROTEASE-RELATED"/>
    <property type="match status" value="1"/>
</dbReference>
<dbReference type="EMBL" id="LT629787">
    <property type="protein sequence ID" value="SDU20127.1"/>
    <property type="molecule type" value="Genomic_DNA"/>
</dbReference>
<dbReference type="InterPro" id="IPR011836">
    <property type="entry name" value="YhdP"/>
</dbReference>
<feature type="domain" description="YhdP central" evidence="1">
    <location>
        <begin position="1"/>
        <end position="1263"/>
    </location>
</feature>
<reference evidence="3" key="1">
    <citation type="submission" date="2016-10" db="EMBL/GenBank/DDBJ databases">
        <authorList>
            <person name="Varghese N."/>
            <person name="Submissions S."/>
        </authorList>
    </citation>
    <scope>NUCLEOTIDE SEQUENCE [LARGE SCALE GENOMIC DNA]</scope>
    <source>
        <strain evidence="3">CECT 8338</strain>
    </source>
</reference>
<dbReference type="RefSeq" id="WP_092387174.1">
    <property type="nucleotide sequence ID" value="NZ_LT629787.1"/>
</dbReference>
<protein>
    <submittedName>
        <fullName evidence="2">TIGR02099 family protein</fullName>
    </submittedName>
</protein>
<dbReference type="AlphaFoldDB" id="A0A1H2GKG7"/>
<dbReference type="Proteomes" id="UP000243924">
    <property type="component" value="Chromosome I"/>
</dbReference>
<dbReference type="NCBIfam" id="TIGR02099">
    <property type="entry name" value="YhdP family protein"/>
    <property type="match status" value="1"/>
</dbReference>
<dbReference type="OrthoDB" id="9762238at2"/>
<dbReference type="Pfam" id="PF13116">
    <property type="entry name" value="YhdP"/>
    <property type="match status" value="1"/>
</dbReference>
<evidence type="ECO:0000259" key="1">
    <source>
        <dbReference type="Pfam" id="PF13116"/>
    </source>
</evidence>
<sequence>MAWARWTRRLLDVLILLLAGWLILAAAYVSLGRLLVPAVADYQPQVISWFEQATGRAISLQQMQGEMQGSQPVLKLQGLRVHANADPDSPVLFALDRVNARLDVFASLWQQRPVMDALQIDGLAFELLEDATGVWRLKGISEDARVLMALQDIAELLLSQRRITLLDSQIRISPYQLPSWAFSSGDLTLRNQSGHSRLDARVVLPDGEVAQTRIQGELLPNDWRSSRFEGYLLMPTAQWRHRLPQNWVEQTGLSSLDLGGQLWLAWQAGELQDARAELSVPRIVRRDTVIEDLQVQLGYQHFSMHDQLALRLQRARLQDQQLPVMDLHIERNRDQGNWRARLNQLMLEPVSGLILDLLPEQRLHEVLSTLSPQGRLGDIQISGERDWRDWRTWQVGARLQQVAVNAWEGVPGFDGVSGVLQGTPEQGQLQLDMADWSIDLPRLFAEPFAYQRLRADVFWNWQPEQGFTLDVPGAAIGGEEGDMAVTLALDLPLEWAETPPTMDLRASIEDSQASYYARYLPTRSPAFNPAVSDWLAATDVSGDIPRAVFSYTGSLLEDADGREIGLYVDLQSADLLFQPGWPRLEAVDAGIWLEDGRVFIERAEARLWQTRLTELVLQSRRPEQLTTHLDITGKMDGPLEDALRLLQESPLRKLAGDPVAGWQANGTLSGDLQLGIPLQRGTPPEVDARWQVDAEQLRMPQLDLLFRQLAGNFHYQDNAGLTVDNLQARVLGQQIRGDIRQHAGNPRIQLRGQHRIDQLRQWKLLEPLPPGLLSGMLGWQARIDLLPNEQRIQLQSDLQGLALELPQPLGLAAEQSMPAELQLSLQGDQQRWRLSVGDDWRGIVHRDGESLAADLRYRRGQAVTPIWPGISLTASFPRLDVAEWQQWQAQREGEQLTPAALLQDGLLRRLSLDVEDFNAFGWELTDLALSAAHSDDGWVMDIDQQDVRGLVSLPANPSEPRVVELQRLRLPRPATAEPPSGSGLIEPVLPVDPLLEVDPRNLPAVNVGIDQLFWGTEAVGSVRFFLRPQAEGTRVQGLDADLRGLQLQGTLDWQAEPQRTQFRGQLDTDDIGDVLVAWNYAPTLTSEAFHTDLDLQWPGSPAFFAFTRSSGGLSLEASQGMLQSGEGSADALRVFGLLNFTALTRRLRLDFSDIFGRGTAYDSLKGELDIHDGVMQTRSPLILDGPSARLQLDGKLDLPSDQIDMGLLVTLPITNNLPLAALLAGAPQIGGVLFLADRILGDRIARFASVKYRLSGDWQQPSVEFDRAFDNEAALEE</sequence>
<evidence type="ECO:0000313" key="2">
    <source>
        <dbReference type="EMBL" id="SDU20127.1"/>
    </source>
</evidence>
<dbReference type="InterPro" id="IPR025263">
    <property type="entry name" value="YhdP_central"/>
</dbReference>
<dbReference type="STRING" id="1434072.SAMN05216210_2375"/>